<gene>
    <name evidence="2" type="ORF">GLOIN_2v1774533</name>
</gene>
<comment type="caution">
    <text evidence="2">The sequence shown here is derived from an EMBL/GenBank/DDBJ whole genome shotgun (WGS) entry which is preliminary data.</text>
</comment>
<sequence>MFRSYYVSNISQRSYIRQRYSAFNIASTLNRTNDNIATDSNDHDIIDIYDEDEEMTPTIDTKSAESEKVSEDDIAFESEYERMMEEFNEGDEYEGDRGGNENESDEETSEEASDEEIIDQPLNNEQLPHFTQSNEFNPYFNNITESLNSSLATQAYDKLVDIIRHPQFKKDDVVPNSRRFRKYRRRYHSSYLNNPSISDNMYFGPGQEVTKSKEFWHGNIWKESPKFGQASITIAQNIYYSGDFVIYRESKEAKGLGRILAIIQQDGQLKIKIQRILIFKDLPGNLQSNNRKQRSQEGELWFMDREMDDAIMNVESQAIVNQLNISILYDNVANDPHSYKIREILYKHNGHWKIRHVKYSYQHPSEFVTLEEPRTSLPIYKLFIDLYYDDFGTFRNIYHSLGGVYIQIGNMPLTERHHLKNHFMLGFVPFGGSFDEFIKPFVTEMKVLEKGKIMDIRGNECIVIASLGSRYHHQSDKQFEEIYAAQTITERKAIAAEYGLRLNPSILDQLKRERHLQSPQDAYHLTAGKVLRFLKITIEALSSEGKSKFITVWKSFEYPKTWRKLPNLISHIDSFMMSDCLQLTMMFPFILNRFLKNTHFKNLELELFQRRTGVT</sequence>
<proteinExistence type="predicted"/>
<protein>
    <recommendedName>
        <fullName evidence="4">BAH domain-containing protein</fullName>
    </recommendedName>
</protein>
<dbReference type="Proteomes" id="UP000018888">
    <property type="component" value="Unassembled WGS sequence"/>
</dbReference>
<evidence type="ECO:0000313" key="2">
    <source>
        <dbReference type="EMBL" id="POG71667.1"/>
    </source>
</evidence>
<dbReference type="VEuPathDB" id="FungiDB:RhiirFUN_005218"/>
<dbReference type="AlphaFoldDB" id="A0A2P4Q1Y4"/>
<evidence type="ECO:0008006" key="4">
    <source>
        <dbReference type="Google" id="ProtNLM"/>
    </source>
</evidence>
<feature type="region of interest" description="Disordered" evidence="1">
    <location>
        <begin position="88"/>
        <end position="116"/>
    </location>
</feature>
<reference evidence="2 3" key="1">
    <citation type="journal article" date="2013" name="Proc. Natl. Acad. Sci. U.S.A.">
        <title>Genome of an arbuscular mycorrhizal fungus provides insight into the oldest plant symbiosis.</title>
        <authorList>
            <person name="Tisserant E."/>
            <person name="Malbreil M."/>
            <person name="Kuo A."/>
            <person name="Kohler A."/>
            <person name="Symeonidi A."/>
            <person name="Balestrini R."/>
            <person name="Charron P."/>
            <person name="Duensing N."/>
            <person name="Frei Dit Frey N."/>
            <person name="Gianinazzi-Pearson V."/>
            <person name="Gilbert L.B."/>
            <person name="Handa Y."/>
            <person name="Herr J.R."/>
            <person name="Hijri M."/>
            <person name="Koul R."/>
            <person name="Kawaguchi M."/>
            <person name="Krajinski F."/>
            <person name="Lammers P.J."/>
            <person name="Masclaux F.G."/>
            <person name="Murat C."/>
            <person name="Morin E."/>
            <person name="Ndikumana S."/>
            <person name="Pagni M."/>
            <person name="Petitpierre D."/>
            <person name="Requena N."/>
            <person name="Rosikiewicz P."/>
            <person name="Riley R."/>
            <person name="Saito K."/>
            <person name="San Clemente H."/>
            <person name="Shapiro H."/>
            <person name="van Tuinen D."/>
            <person name="Becard G."/>
            <person name="Bonfante P."/>
            <person name="Paszkowski U."/>
            <person name="Shachar-Hill Y.Y."/>
            <person name="Tuskan G.A."/>
            <person name="Young P.W."/>
            <person name="Sanders I.R."/>
            <person name="Henrissat B."/>
            <person name="Rensing S.A."/>
            <person name="Grigoriev I.V."/>
            <person name="Corradi N."/>
            <person name="Roux C."/>
            <person name="Martin F."/>
        </authorList>
    </citation>
    <scope>NUCLEOTIDE SEQUENCE [LARGE SCALE GENOMIC DNA]</scope>
    <source>
        <strain evidence="2 3">DAOM 197198</strain>
    </source>
</reference>
<evidence type="ECO:0000313" key="3">
    <source>
        <dbReference type="Proteomes" id="UP000018888"/>
    </source>
</evidence>
<dbReference type="EMBL" id="AUPC02000105">
    <property type="protein sequence ID" value="POG71667.1"/>
    <property type="molecule type" value="Genomic_DNA"/>
</dbReference>
<name>A0A2P4Q1Y4_RHIID</name>
<organism evidence="2 3">
    <name type="scientific">Rhizophagus irregularis (strain DAOM 181602 / DAOM 197198 / MUCL 43194)</name>
    <name type="common">Arbuscular mycorrhizal fungus</name>
    <name type="synonym">Glomus intraradices</name>
    <dbReference type="NCBI Taxonomy" id="747089"/>
    <lineage>
        <taxon>Eukaryota</taxon>
        <taxon>Fungi</taxon>
        <taxon>Fungi incertae sedis</taxon>
        <taxon>Mucoromycota</taxon>
        <taxon>Glomeromycotina</taxon>
        <taxon>Glomeromycetes</taxon>
        <taxon>Glomerales</taxon>
        <taxon>Glomeraceae</taxon>
        <taxon>Rhizophagus</taxon>
    </lineage>
</organism>
<feature type="compositionally biased region" description="Acidic residues" evidence="1">
    <location>
        <begin position="102"/>
        <end position="116"/>
    </location>
</feature>
<keyword evidence="3" id="KW-1185">Reference proteome</keyword>
<accession>A0A2P4Q1Y4</accession>
<reference evidence="2 3" key="2">
    <citation type="journal article" date="2018" name="New Phytol.">
        <title>High intraspecific genome diversity in the model arbuscular mycorrhizal symbiont Rhizophagus irregularis.</title>
        <authorList>
            <person name="Chen E.C.H."/>
            <person name="Morin E."/>
            <person name="Beaudet D."/>
            <person name="Noel J."/>
            <person name="Yildirir G."/>
            <person name="Ndikumana S."/>
            <person name="Charron P."/>
            <person name="St-Onge C."/>
            <person name="Giorgi J."/>
            <person name="Kruger M."/>
            <person name="Marton T."/>
            <person name="Ropars J."/>
            <person name="Grigoriev I.V."/>
            <person name="Hainaut M."/>
            <person name="Henrissat B."/>
            <person name="Roux C."/>
            <person name="Martin F."/>
            <person name="Corradi N."/>
        </authorList>
    </citation>
    <scope>NUCLEOTIDE SEQUENCE [LARGE SCALE GENOMIC DNA]</scope>
    <source>
        <strain evidence="2 3">DAOM 197198</strain>
    </source>
</reference>
<evidence type="ECO:0000256" key="1">
    <source>
        <dbReference type="SAM" id="MobiDB-lite"/>
    </source>
</evidence>